<dbReference type="EMBL" id="JPQT01000099">
    <property type="protein sequence ID" value="KFE52123.1"/>
    <property type="molecule type" value="Genomic_DNA"/>
</dbReference>
<dbReference type="RefSeq" id="WP_047574325.1">
    <property type="nucleotide sequence ID" value="NZ_JPQT01000099.1"/>
</dbReference>
<dbReference type="PATRIC" id="fig|317.174.peg.2092"/>
<dbReference type="AlphaFoldDB" id="A0A085V9L0"/>
<dbReference type="Proteomes" id="UP000028643">
    <property type="component" value="Unassembled WGS sequence"/>
</dbReference>
<evidence type="ECO:0000313" key="1">
    <source>
        <dbReference type="EMBL" id="KFE52123.1"/>
    </source>
</evidence>
<sequence length="162" mass="18525">MILFLDFDGVLHPDEVYITKTGPKLRSAGELFMWADLLDQLLYDFPAVRIVLSTSWVRHIGFSKAKKRLPLRIQVRVVGSTWHSSMERELSDVIWWDQATRHDQIARYVARSGVTQWVALDDDARGWDAGHLHRLVLTDPAQGLSNPSTLIKLRKRLSPNGP</sequence>
<dbReference type="Pfam" id="PF18143">
    <property type="entry name" value="HAD_SAK_2"/>
    <property type="match status" value="1"/>
</dbReference>
<proteinExistence type="predicted"/>
<comment type="caution">
    <text evidence="1">The sequence shown here is derived from an EMBL/GenBank/DDBJ whole genome shotgun (WGS) entry which is preliminary data.</text>
</comment>
<accession>A0A085V9L0</accession>
<gene>
    <name evidence="1" type="ORF">IV02_10220</name>
</gene>
<protein>
    <submittedName>
        <fullName evidence="1">Uncharacterized protein</fullName>
    </submittedName>
</protein>
<name>A0A085V9L0_PSESX</name>
<organism evidence="1 2">
    <name type="scientific">Pseudomonas syringae</name>
    <dbReference type="NCBI Taxonomy" id="317"/>
    <lineage>
        <taxon>Bacteria</taxon>
        <taxon>Pseudomonadati</taxon>
        <taxon>Pseudomonadota</taxon>
        <taxon>Gammaproteobacteria</taxon>
        <taxon>Pseudomonadales</taxon>
        <taxon>Pseudomonadaceae</taxon>
        <taxon>Pseudomonas</taxon>
    </lineage>
</organism>
<reference evidence="1 2" key="1">
    <citation type="submission" date="2014-07" db="EMBL/GenBank/DDBJ databases">
        <title>Draft Genome Sequences of Environmental Pseudomonas syringae strains.</title>
        <authorList>
            <person name="Baltrus D.A."/>
            <person name="Berge O."/>
            <person name="Morris C."/>
        </authorList>
    </citation>
    <scope>NUCLEOTIDE SEQUENCE [LARGE SCALE GENOMIC DNA]</scope>
    <source>
        <strain evidence="1 2">CEB003</strain>
    </source>
</reference>
<evidence type="ECO:0000313" key="2">
    <source>
        <dbReference type="Proteomes" id="UP000028643"/>
    </source>
</evidence>